<evidence type="ECO:0000313" key="1">
    <source>
        <dbReference type="EMBL" id="RCW66053.1"/>
    </source>
</evidence>
<comment type="caution">
    <text evidence="1">The sequence shown here is derived from an EMBL/GenBank/DDBJ whole genome shotgun (WGS) entry which is preliminary data.</text>
</comment>
<reference evidence="1 2" key="1">
    <citation type="submission" date="2018-07" db="EMBL/GenBank/DDBJ databases">
        <title>Genomic Encyclopedia of Type Strains, Phase IV (KMG-IV): sequencing the most valuable type-strain genomes for metagenomic binning, comparative biology and taxonomic classification.</title>
        <authorList>
            <person name="Goeker M."/>
        </authorList>
    </citation>
    <scope>NUCLEOTIDE SEQUENCE [LARGE SCALE GENOMIC DNA]</scope>
    <source>
        <strain evidence="1 2">DSM 21634</strain>
    </source>
</reference>
<dbReference type="EMBL" id="QPJK01000011">
    <property type="protein sequence ID" value="RCW66053.1"/>
    <property type="molecule type" value="Genomic_DNA"/>
</dbReference>
<gene>
    <name evidence="1" type="ORF">DES41_11111</name>
</gene>
<dbReference type="RefSeq" id="WP_147282990.1">
    <property type="nucleotide sequence ID" value="NZ_QPJK01000011.1"/>
</dbReference>
<accession>A0A368XDK5</accession>
<sequence>MTRRLVHLIARGVIGVLLFAQLAIGAYACPALSLGAIGSGSASMEMAASTVPFVDASVDTATQAPPCGDMAGMADAGSANLCAEHCKFGQQSDHASTLTIPVALLAPLLLTPWAPEATQSPRPAATSLSALVAASPPHAILHCVYRT</sequence>
<organism evidence="1 2">
    <name type="scientific">Pseudorhodoferax soli</name>
    <dbReference type="NCBI Taxonomy" id="545864"/>
    <lineage>
        <taxon>Bacteria</taxon>
        <taxon>Pseudomonadati</taxon>
        <taxon>Pseudomonadota</taxon>
        <taxon>Betaproteobacteria</taxon>
        <taxon>Burkholderiales</taxon>
        <taxon>Comamonadaceae</taxon>
    </lineage>
</organism>
<dbReference type="AlphaFoldDB" id="A0A368XDK5"/>
<evidence type="ECO:0000313" key="2">
    <source>
        <dbReference type="Proteomes" id="UP000252884"/>
    </source>
</evidence>
<dbReference type="Proteomes" id="UP000252884">
    <property type="component" value="Unassembled WGS sequence"/>
</dbReference>
<proteinExistence type="predicted"/>
<dbReference type="PROSITE" id="PS51257">
    <property type="entry name" value="PROKAR_LIPOPROTEIN"/>
    <property type="match status" value="1"/>
</dbReference>
<dbReference type="OrthoDB" id="8592785at2"/>
<keyword evidence="2" id="KW-1185">Reference proteome</keyword>
<protein>
    <submittedName>
        <fullName evidence="1">Uncharacterized protein</fullName>
    </submittedName>
</protein>
<name>A0A368XDK5_9BURK</name>